<gene>
    <name evidence="1" type="ORF">QFC19_001624</name>
</gene>
<sequence length="757" mass="79808">MRGTQPSRNYVSELPWLLCIHRLFKCEPQQQVPTIVEPRRGDTVSHGTRTTPNPSNTNLLDFTEPTRQSPTVLSPSSLMPTPIQPQRRGRPTRTSMNSGETGFPPGATGGSATSDAFRIPKTDNREAAPSSPFSGASSLQSKSPQPQLVSDIKKFTAEFSDAFSPKVSDETFQAGTSQPAGSSSNSFGFENSFDPSSSFFGSAQKLSPLRTSKSLQPGMGNAADSSAFESSISPPSPMPHATLAGSKTANPQSTAESSFEERYPSLERIHSDDSADLQLHTSPLLSPTLAPDQVPVSSSKPARGKSMQRSMPSYHQASLTGGTYGEGHTHASDIQGGIPLPRSNHVTGTAFKMMGDTPEHPAPSSKEELSVQTGPPLSTSSDERLLPDYVDIPSPPTEPTRAPSIPPMQESLPSPVQGDVSATVPSPARPSDLLTGDDDSSLPFLSMRPNQQPLKLSKGSKAPPPLVAKPPSLSLNSTTMNSGTAHSRPGLPRAPSGIYNAQWSPVETAKANLVKSPLVLSKLTSTDAQASTSRMPTVTSPLDFSTVRDTATSTDSTLQEIPRQDHRPSPTLQPSGNTKSSTYPMPNRHFSEVPASSSDSLGRRSSLDAVISDFSAMAPSSDGAGPVHLSAKSSAHSKKPPVANKPAQLKAVERTGSFTSNDGLARSRSMYTTGGASGRTFGNKSPLEAESNITKRTAYAASSAEPETSMSTDESVDTGKRSVNALIAQWSRAGPPVQGTPVSALRAKPPIGTGRKL</sequence>
<protein>
    <submittedName>
        <fullName evidence="1">Uncharacterized protein</fullName>
    </submittedName>
</protein>
<comment type="caution">
    <text evidence="1">The sequence shown here is derived from an EMBL/GenBank/DDBJ whole genome shotgun (WGS) entry which is preliminary data.</text>
</comment>
<name>A0ACC2WFH7_9TREE</name>
<dbReference type="EMBL" id="JASBWR010000012">
    <property type="protein sequence ID" value="KAJ9110498.1"/>
    <property type="molecule type" value="Genomic_DNA"/>
</dbReference>
<evidence type="ECO:0000313" key="1">
    <source>
        <dbReference type="EMBL" id="KAJ9110498.1"/>
    </source>
</evidence>
<dbReference type="Proteomes" id="UP001241377">
    <property type="component" value="Unassembled WGS sequence"/>
</dbReference>
<organism evidence="1 2">
    <name type="scientific">Naganishia cerealis</name>
    <dbReference type="NCBI Taxonomy" id="610337"/>
    <lineage>
        <taxon>Eukaryota</taxon>
        <taxon>Fungi</taxon>
        <taxon>Dikarya</taxon>
        <taxon>Basidiomycota</taxon>
        <taxon>Agaricomycotina</taxon>
        <taxon>Tremellomycetes</taxon>
        <taxon>Filobasidiales</taxon>
        <taxon>Filobasidiaceae</taxon>
        <taxon>Naganishia</taxon>
    </lineage>
</organism>
<proteinExistence type="predicted"/>
<keyword evidence="2" id="KW-1185">Reference proteome</keyword>
<accession>A0ACC2WFH7</accession>
<reference evidence="1" key="1">
    <citation type="submission" date="2023-04" db="EMBL/GenBank/DDBJ databases">
        <title>Draft Genome sequencing of Naganishia species isolated from polar environments using Oxford Nanopore Technology.</title>
        <authorList>
            <person name="Leo P."/>
            <person name="Venkateswaran K."/>
        </authorList>
    </citation>
    <scope>NUCLEOTIDE SEQUENCE</scope>
    <source>
        <strain evidence="1">MNA-CCFEE 5261</strain>
    </source>
</reference>
<evidence type="ECO:0000313" key="2">
    <source>
        <dbReference type="Proteomes" id="UP001241377"/>
    </source>
</evidence>